<feature type="compositionally biased region" description="Basic residues" evidence="1">
    <location>
        <begin position="221"/>
        <end position="240"/>
    </location>
</feature>
<feature type="region of interest" description="Disordered" evidence="1">
    <location>
        <begin position="174"/>
        <end position="307"/>
    </location>
</feature>
<feature type="compositionally biased region" description="Gly residues" evidence="1">
    <location>
        <begin position="259"/>
        <end position="272"/>
    </location>
</feature>
<dbReference type="AlphaFoldDB" id="A0A182F930"/>
<accession>A0A182F930</accession>
<proteinExistence type="predicted"/>
<feature type="compositionally biased region" description="Basic residues" evidence="1">
    <location>
        <begin position="200"/>
        <end position="214"/>
    </location>
</feature>
<name>A0A182F930_ANOAL</name>
<dbReference type="EnsemblMetazoa" id="AALB003004-RA">
    <property type="protein sequence ID" value="AALB003004-PA"/>
    <property type="gene ID" value="AALB003004"/>
</dbReference>
<keyword evidence="3" id="KW-1185">Reference proteome</keyword>
<feature type="region of interest" description="Disordered" evidence="1">
    <location>
        <begin position="21"/>
        <end position="41"/>
    </location>
</feature>
<dbReference type="VEuPathDB" id="VectorBase:AALB003004"/>
<sequence length="307" mass="33045">MLMLDAPFQCHRVSCGDRKRKDSANTATAYDDGRRSCPETGSDPVPRCNIAKLAGSPAAAAVLAVNRYRAPFARHRTSGTVVGCCTSGCRKASALVPAASEPEPEDGAESMGRRNPTNSLRGDGGYHMPGCRHINGTGLNNNNSLHHGHHHQAGVNGGSIEERQQANSKLHQNNLKNTTTNGHNSNHQHHHQQQPQQHQTQHHNHPQHLHHQHQHVPVVDHRHHQPQQHHHQQQQPHHHPNGVAGGVLMRTGNDPSIHGGAGTAVGASGGGTTKHSESNSNHQHSNATGGLALERGKETRKSLNSSG</sequence>
<dbReference type="STRING" id="7167.A0A182F930"/>
<feature type="compositionally biased region" description="Polar residues" evidence="1">
    <location>
        <begin position="174"/>
        <end position="185"/>
    </location>
</feature>
<protein>
    <submittedName>
        <fullName evidence="2">Uncharacterized protein</fullName>
    </submittedName>
</protein>
<feature type="region of interest" description="Disordered" evidence="1">
    <location>
        <begin position="96"/>
        <end position="156"/>
    </location>
</feature>
<reference evidence="2" key="2">
    <citation type="submission" date="2022-08" db="UniProtKB">
        <authorList>
            <consortium name="EnsemblMetazoa"/>
        </authorList>
    </citation>
    <scope>IDENTIFICATION</scope>
    <source>
        <strain evidence="2">STECLA/ALBI9_A</strain>
    </source>
</reference>
<evidence type="ECO:0000313" key="3">
    <source>
        <dbReference type="Proteomes" id="UP000069272"/>
    </source>
</evidence>
<feature type="compositionally biased region" description="Low complexity" evidence="1">
    <location>
        <begin position="133"/>
        <end position="145"/>
    </location>
</feature>
<evidence type="ECO:0000256" key="1">
    <source>
        <dbReference type="SAM" id="MobiDB-lite"/>
    </source>
</evidence>
<reference evidence="2 3" key="1">
    <citation type="journal article" date="2017" name="G3 (Bethesda)">
        <title>The Physical Genome Mapping of Anopheles albimanus Corrected Scaffold Misassemblies and Identified Interarm Rearrangements in Genus Anopheles.</title>
        <authorList>
            <person name="Artemov G.N."/>
            <person name="Peery A.N."/>
            <person name="Jiang X."/>
            <person name="Tu Z."/>
            <person name="Stegniy V.N."/>
            <person name="Sharakhova M.V."/>
            <person name="Sharakhov I.V."/>
        </authorList>
    </citation>
    <scope>NUCLEOTIDE SEQUENCE [LARGE SCALE GENOMIC DNA]</scope>
    <source>
        <strain evidence="2 3">ALBI9_A</strain>
    </source>
</reference>
<dbReference type="VEuPathDB" id="VectorBase:AALB20_030890"/>
<dbReference type="Proteomes" id="UP000069272">
    <property type="component" value="Chromosome 2R"/>
</dbReference>
<organism evidence="2 3">
    <name type="scientific">Anopheles albimanus</name>
    <name type="common">New world malaria mosquito</name>
    <dbReference type="NCBI Taxonomy" id="7167"/>
    <lineage>
        <taxon>Eukaryota</taxon>
        <taxon>Metazoa</taxon>
        <taxon>Ecdysozoa</taxon>
        <taxon>Arthropoda</taxon>
        <taxon>Hexapoda</taxon>
        <taxon>Insecta</taxon>
        <taxon>Pterygota</taxon>
        <taxon>Neoptera</taxon>
        <taxon>Endopterygota</taxon>
        <taxon>Diptera</taxon>
        <taxon>Nematocera</taxon>
        <taxon>Culicoidea</taxon>
        <taxon>Culicidae</taxon>
        <taxon>Anophelinae</taxon>
        <taxon>Anopheles</taxon>
    </lineage>
</organism>
<evidence type="ECO:0000313" key="2">
    <source>
        <dbReference type="EnsemblMetazoa" id="AALB003004-PA"/>
    </source>
</evidence>